<evidence type="ECO:0008006" key="4">
    <source>
        <dbReference type="Google" id="ProtNLM"/>
    </source>
</evidence>
<dbReference type="RefSeq" id="WP_011043463.1">
    <property type="nucleotide sequence ID" value="NC_003910.7"/>
</dbReference>
<dbReference type="HOGENOM" id="CLU_066015_1_0_6"/>
<keyword evidence="1" id="KW-0732">Signal</keyword>
<dbReference type="STRING" id="167879.CPS_2655"/>
<name>Q481A0_COLP3</name>
<dbReference type="KEGG" id="cps:CPS_2655"/>
<sequence length="300" mass="34606">MVKMLGLWLLLICLPIFTNASQDVIFNKPLSSFDPRYTYTYELMELIFKATPEYTNAQVKTTEMNMTRSRIFHELKKGKLLNVVAEAPQKEWDSNLIVVPIPIRKGLQGFRIFIVKDKNRKKLVQVGRLKSLKALHTGSGNEWSIRLAMEQAGFAVVTANGYESLFAMLSKQRFTTFGRGINEAYREVESHLALYPDFVVDNHILLEIPLATYFYVSPSFPEIADRIRLGLLRLIENGEFDRFFFQKYCSDILKANMSERLRFKIDNPQVSQKRMISLVGDGFLLDSNKSYKKVCLSMTQ</sequence>
<dbReference type="Proteomes" id="UP000000547">
    <property type="component" value="Chromosome"/>
</dbReference>
<evidence type="ECO:0000256" key="1">
    <source>
        <dbReference type="SAM" id="SignalP"/>
    </source>
</evidence>
<protein>
    <recommendedName>
        <fullName evidence="4">Solute-binding protein family 3/N-terminal domain-containing protein</fullName>
    </recommendedName>
</protein>
<gene>
    <name evidence="2" type="ordered locus">CPS_2655</name>
</gene>
<dbReference type="SUPFAM" id="SSF53850">
    <property type="entry name" value="Periplasmic binding protein-like II"/>
    <property type="match status" value="1"/>
</dbReference>
<feature type="chain" id="PRO_5004234131" description="Solute-binding protein family 3/N-terminal domain-containing protein" evidence="1">
    <location>
        <begin position="21"/>
        <end position="300"/>
    </location>
</feature>
<dbReference type="AlphaFoldDB" id="Q481A0"/>
<evidence type="ECO:0000313" key="2">
    <source>
        <dbReference type="EMBL" id="AAZ27734.1"/>
    </source>
</evidence>
<proteinExistence type="predicted"/>
<dbReference type="EMBL" id="CP000083">
    <property type="protein sequence ID" value="AAZ27734.1"/>
    <property type="molecule type" value="Genomic_DNA"/>
</dbReference>
<organism evidence="2 3">
    <name type="scientific">Colwellia psychrerythraea (strain 34H / ATCC BAA-681)</name>
    <name type="common">Vibrio psychroerythus</name>
    <dbReference type="NCBI Taxonomy" id="167879"/>
    <lineage>
        <taxon>Bacteria</taxon>
        <taxon>Pseudomonadati</taxon>
        <taxon>Pseudomonadota</taxon>
        <taxon>Gammaproteobacteria</taxon>
        <taxon>Alteromonadales</taxon>
        <taxon>Colwelliaceae</taxon>
        <taxon>Colwellia</taxon>
    </lineage>
</organism>
<reference evidence="2" key="1">
    <citation type="journal article" date="2005" name="Proc. Natl. Acad. Sci. U.S.A.">
        <title>The psychrophilic lifestyle as revealed by the genome sequence of Colwellia psychrerythraea 34H through genomic and proteomic analyses.</title>
        <authorList>
            <person name="Methe B.A."/>
            <person name="Nelson K.E."/>
            <person name="Deming J.W."/>
            <person name="Momen B."/>
            <person name="Melamud E."/>
            <person name="Zhang X."/>
            <person name="Moult J."/>
            <person name="Madupu R."/>
            <person name="Nelson W.C."/>
            <person name="Dodson R.J."/>
            <person name="Brinkac L.M."/>
            <person name="Daugherty S.C."/>
            <person name="Durkin A.S."/>
            <person name="DeBoy R.T."/>
            <person name="Kolonay J.F."/>
            <person name="Sullivan S.A."/>
            <person name="Zhou L."/>
            <person name="Davidsen T.M."/>
            <person name="Wu M."/>
            <person name="Huston A.L."/>
            <person name="Lewis M."/>
            <person name="Weaver B."/>
            <person name="Weidman J.F."/>
            <person name="Khouri H."/>
            <person name="Utterback T.R."/>
            <person name="Feldblyum T.V."/>
            <person name="Fraser C.M."/>
        </authorList>
    </citation>
    <scope>NUCLEOTIDE SEQUENCE [LARGE SCALE GENOMIC DNA]</scope>
    <source>
        <strain evidence="2">34H</strain>
    </source>
</reference>
<evidence type="ECO:0000313" key="3">
    <source>
        <dbReference type="Proteomes" id="UP000000547"/>
    </source>
</evidence>
<accession>Q481A0</accession>
<feature type="signal peptide" evidence="1">
    <location>
        <begin position="1"/>
        <end position="20"/>
    </location>
</feature>